<reference evidence="5 6" key="1">
    <citation type="submission" date="2024-10" db="EMBL/GenBank/DDBJ databases">
        <title>Isolation, draft genome sequencing and identification of Phyllobacterium sp. NSA23, isolated from leaf soil.</title>
        <authorList>
            <person name="Akita H."/>
        </authorList>
    </citation>
    <scope>NUCLEOTIDE SEQUENCE [LARGE SCALE GENOMIC DNA]</scope>
    <source>
        <strain evidence="5 6">NSA23</strain>
    </source>
</reference>
<gene>
    <name evidence="5" type="ORF">PPNSA23_18840</name>
</gene>
<dbReference type="Pfam" id="PF05025">
    <property type="entry name" value="RbsD_FucU"/>
    <property type="match status" value="1"/>
</dbReference>
<dbReference type="PANTHER" id="PTHR31690">
    <property type="entry name" value="FUCOSE MUTAROTASE"/>
    <property type="match status" value="1"/>
</dbReference>
<feature type="region of interest" description="Disordered" evidence="4">
    <location>
        <begin position="152"/>
        <end position="180"/>
    </location>
</feature>
<comment type="catalytic activity">
    <reaction evidence="3">
        <text>alpha-L-fucose = beta-L-fucose</text>
        <dbReference type="Rhea" id="RHEA:25580"/>
        <dbReference type="ChEBI" id="CHEBI:42548"/>
        <dbReference type="ChEBI" id="CHEBI:42589"/>
        <dbReference type="EC" id="5.1.3.29"/>
    </reaction>
</comment>
<evidence type="ECO:0000256" key="3">
    <source>
        <dbReference type="ARBA" id="ARBA00036324"/>
    </source>
</evidence>
<dbReference type="PANTHER" id="PTHR31690:SF4">
    <property type="entry name" value="FUCOSE MUTAROTASE"/>
    <property type="match status" value="1"/>
</dbReference>
<evidence type="ECO:0000313" key="6">
    <source>
        <dbReference type="Proteomes" id="UP001628091"/>
    </source>
</evidence>
<dbReference type="InterPro" id="IPR050443">
    <property type="entry name" value="RbsD/FucU_mutarotase"/>
</dbReference>
<proteinExistence type="predicted"/>
<comment type="catalytic activity">
    <reaction evidence="1">
        <text>beta-D-ribopyranose = beta-D-ribofuranose</text>
        <dbReference type="Rhea" id="RHEA:25432"/>
        <dbReference type="ChEBI" id="CHEBI:27476"/>
        <dbReference type="ChEBI" id="CHEBI:47002"/>
        <dbReference type="EC" id="5.4.99.62"/>
    </reaction>
</comment>
<dbReference type="EMBL" id="BAAFZP010000001">
    <property type="protein sequence ID" value="GAB1581941.1"/>
    <property type="molecule type" value="Genomic_DNA"/>
</dbReference>
<dbReference type="InterPro" id="IPR023750">
    <property type="entry name" value="RbsD-like_sf"/>
</dbReference>
<sequence>MLKNIDPALNADVLHALRSMGHGDTLVVTDTNFPSDAIARQTRLGKLLRIDNVSAARAMKAILSVLPLDTPLQPSVGRMEVMGAPDEIPPVQREVQAEVDHAEGGSAPMYGIERFAFYEEAKKAYCVITTGETRFYGCFLLTKGVIPPEGGWGWQAPAGRRSEEKIPDQDHHHERDAHHP</sequence>
<keyword evidence="2" id="KW-0413">Isomerase</keyword>
<protein>
    <submittedName>
        <fullName evidence="5">RbsD/FucU family protein</fullName>
    </submittedName>
</protein>
<dbReference type="Gene3D" id="3.40.1650.10">
    <property type="entry name" value="RbsD-like domain"/>
    <property type="match status" value="1"/>
</dbReference>
<evidence type="ECO:0000313" key="5">
    <source>
        <dbReference type="EMBL" id="GAB1581941.1"/>
    </source>
</evidence>
<accession>A0ABQ0GZ42</accession>
<name>A0ABQ0GZ42_9HYPH</name>
<dbReference type="InterPro" id="IPR007721">
    <property type="entry name" value="RbsD_FucU"/>
</dbReference>
<evidence type="ECO:0000256" key="1">
    <source>
        <dbReference type="ARBA" id="ARBA00000223"/>
    </source>
</evidence>
<evidence type="ECO:0000256" key="4">
    <source>
        <dbReference type="SAM" id="MobiDB-lite"/>
    </source>
</evidence>
<dbReference type="Proteomes" id="UP001628091">
    <property type="component" value="Unassembled WGS sequence"/>
</dbReference>
<comment type="caution">
    <text evidence="5">The sequence shown here is derived from an EMBL/GenBank/DDBJ whole genome shotgun (WGS) entry which is preliminary data.</text>
</comment>
<feature type="compositionally biased region" description="Basic and acidic residues" evidence="4">
    <location>
        <begin position="160"/>
        <end position="180"/>
    </location>
</feature>
<organism evidence="5 6">
    <name type="scientific">Phyllobacterium phragmitis</name>
    <dbReference type="NCBI Taxonomy" id="2670329"/>
    <lineage>
        <taxon>Bacteria</taxon>
        <taxon>Pseudomonadati</taxon>
        <taxon>Pseudomonadota</taxon>
        <taxon>Alphaproteobacteria</taxon>
        <taxon>Hyphomicrobiales</taxon>
        <taxon>Phyllobacteriaceae</taxon>
        <taxon>Phyllobacterium</taxon>
    </lineage>
</organism>
<evidence type="ECO:0000256" key="2">
    <source>
        <dbReference type="ARBA" id="ARBA00023235"/>
    </source>
</evidence>
<dbReference type="SUPFAM" id="SSF102546">
    <property type="entry name" value="RbsD-like"/>
    <property type="match status" value="1"/>
</dbReference>
<keyword evidence="6" id="KW-1185">Reference proteome</keyword>